<comment type="similarity">
    <text evidence="8">Belongs to the CMP-Neu5Ac hydroxylase family.</text>
</comment>
<comment type="subcellular location">
    <subcellularLocation>
        <location evidence="2">Apical cell membrane</location>
    </subcellularLocation>
    <subcellularLocation>
        <location evidence="5">Cell projection</location>
        <location evidence="5">Filopodium</location>
    </subcellularLocation>
    <subcellularLocation>
        <location evidence="4">Cell projection</location>
        <location evidence="4">Stereocilium membrane</location>
    </subcellularLocation>
    <subcellularLocation>
        <location evidence="3">Cytoplasm</location>
        <location evidence="3">Cytoskeleton</location>
    </subcellularLocation>
</comment>
<evidence type="ECO:0000256" key="7">
    <source>
        <dbReference type="ARBA" id="ARBA00005744"/>
    </source>
</evidence>
<sequence length="1495" mass="166650">MKALAGDDFSRVRCATGWQHGACWTHVLSVLRVSSLPRTCLSVGTQSLISCFAFVGLVTPGLGLADFDCSAPVVEMDENSGLLLLELNPPNPWDSDPRSPEDLAFGEVQITYLTHACMDLKLGDKRMVFDPWLTGPAFARGWWLLHEPLSDWLERLCKADLIYISHMHSDHLSYPTLQKLSERRPDVPIYVGDTERPVFWNLNHSGVQLTNINVVPFGVWQQVDKNLRFMILMDGVHPEMDTCIIVEYKGHKILNTVDCTRPNGGRLPMNTALMMSDFAGGASGFPMTFSGGKFTEEWKAQFIKTERKKLLNYKAQLVKDLQPRIYCPFAGYFVESHPSDKYIKETNTKNDPDQLNNLIKKNSNVVTWTPRPGATLDLGRMLKDPTDSKGIVEPPEGTKIYKDSWDFAPYLDTLSAAVGDEIFLHPSWIKEYFTWAGFKNYNLVVRMVETDEDFNPFPGGYDYLVDFLDLSFPKERPSREHPYEEIRSRVDVIRHVVKNGLLWDDLYIGFQTRLQRDPDIYHHLCNSFIENSSALKKPQAKLKKMHNLGHKNNNPPKEPQPKRVEEVYRALKKGLDEYLDVHQTELDKLTTQLRDMKRNSRLGVLYDLDKQIKTIERYMRRLEFHISKVDELYEAYCIQRRLQDGASKMKQAFAASPASKAARESLSEIHRSYKEYTENMCAIEAELEGLLGEFSIRMKGLAGFARLCPGDQYEIFMKYGRQRWKLKGKIEVNGKQSWDGEETVFLPLVVGFISIKVTELKGLATHLLVGSVTCETKELFAARPQVVAVDINDLGTIKLNLEITWYPFDVEDTTPSSGGAGNKTAALQRRMSMYSQGTPETPTFKDHSFFANLPDDIFETGKATEEPRPLSLSSCDLPNGDCALPSSSASPSSSSSANPEITITPAELSQTSPCSRGEGDEGEEDSSSASSRSSSGEGQEPKAHLQEDPAEPRRPTMATAAGTERLFLENAVAEALLQESDEASELKPVELDTSEGNITKQLVKRLTSAEAPVAAEQLLSENSAGGESFLEGSLEDALSGLLLALEPHKEKYKEFQDLNQEVMHLDDILKCKPVAGRSRASSLSLTVESALESFDFLNTSDFDEEEDGEEARLGGGADSVFSDTEPERNRSVHPEARGHLSEALTEDTGVGTSVAGSPLPLTTGNESLDIAIVRHLQHCTQLVQQIVFSSKTPFVARNLLEKLSRQIQVVERLAAVSDDEAGSLSSVVHAIPEFHKKLSLLSFWTQCCGPAGVYHSSADRVVTQLEASFARTVNTEYPGLADPVFRTLVSQILDRTEPLVSTSLSSEVVTVFQYHSYFTSHSVSDLESHLCQLARQVSMVQTLQSLRDEKLQQAMGDLAPSSLLAQQEVLRTLALLLTRDDSDVSEAVTLYLAAASKNEHFREKALLYYCEALTKTNLQLQKAACLALRSLEATESIKMLVTLCQSDTEEIRNVASETLLSLGEDGRLAYEQLDKFPRDQVKVGGRHGAEVATAF</sequence>
<accession>A0AA41T3F0</accession>
<evidence type="ECO:0000256" key="28">
    <source>
        <dbReference type="ARBA" id="ARBA00033362"/>
    </source>
</evidence>
<evidence type="ECO:0000256" key="1">
    <source>
        <dbReference type="ARBA" id="ARBA00003414"/>
    </source>
</evidence>
<evidence type="ECO:0000256" key="2">
    <source>
        <dbReference type="ARBA" id="ARBA00004221"/>
    </source>
</evidence>
<keyword evidence="22" id="KW-0175">Coiled coil</keyword>
<feature type="region of interest" description="Disordered" evidence="31">
    <location>
        <begin position="1103"/>
        <end position="1137"/>
    </location>
</feature>
<keyword evidence="13" id="KW-0963">Cytoplasm</keyword>
<dbReference type="GO" id="GO:0009968">
    <property type="term" value="P:negative regulation of signal transduction"/>
    <property type="evidence" value="ECO:0007669"/>
    <property type="project" value="UniProtKB-KW"/>
</dbReference>
<dbReference type="Gene3D" id="3.60.15.10">
    <property type="entry name" value="Ribonuclease Z/Hydroxyacylglutathione hydrolase-like"/>
    <property type="match status" value="1"/>
</dbReference>
<evidence type="ECO:0000256" key="24">
    <source>
        <dbReference type="ARBA" id="ARBA00023212"/>
    </source>
</evidence>
<dbReference type="InterPro" id="IPR011989">
    <property type="entry name" value="ARM-like"/>
</dbReference>
<dbReference type="InterPro" id="IPR031780">
    <property type="entry name" value="FAM65_N"/>
</dbReference>
<dbReference type="Gene3D" id="1.25.10.10">
    <property type="entry name" value="Leucine-rich Repeat Variant"/>
    <property type="match status" value="1"/>
</dbReference>
<evidence type="ECO:0000256" key="13">
    <source>
        <dbReference type="ARBA" id="ARBA00022490"/>
    </source>
</evidence>
<keyword evidence="15" id="KW-0517">Myogenesis</keyword>
<evidence type="ECO:0000259" key="32">
    <source>
        <dbReference type="Pfam" id="PF15903"/>
    </source>
</evidence>
<dbReference type="GO" id="GO:0007605">
    <property type="term" value="P:sensory perception of sound"/>
    <property type="evidence" value="ECO:0007669"/>
    <property type="project" value="UniProtKB-KW"/>
</dbReference>
<keyword evidence="18" id="KW-1009">Hearing</keyword>
<evidence type="ECO:0000256" key="4">
    <source>
        <dbReference type="ARBA" id="ARBA00004289"/>
    </source>
</evidence>
<dbReference type="EMBL" id="JAATJV010385854">
    <property type="protein sequence ID" value="MBZ3883231.1"/>
    <property type="molecule type" value="Genomic_DNA"/>
</dbReference>
<dbReference type="GO" id="GO:0005737">
    <property type="term" value="C:cytoplasm"/>
    <property type="evidence" value="ECO:0007669"/>
    <property type="project" value="UniProtKB-ARBA"/>
</dbReference>
<evidence type="ECO:0000256" key="10">
    <source>
        <dbReference type="ARBA" id="ARBA00013627"/>
    </source>
</evidence>
<evidence type="ECO:0000256" key="18">
    <source>
        <dbReference type="ARBA" id="ARBA00022740"/>
    </source>
</evidence>
<feature type="region of interest" description="Disordered" evidence="31">
    <location>
        <begin position="883"/>
        <end position="956"/>
    </location>
</feature>
<comment type="function">
    <text evidence="30">Acts as an inhibitor of the small GTPase RHOA and plays several roles in the regulation of myoblast and hair cell differentiation, lymphocyte T proliferation and neutrophil polarization. Plays a role in fetal mononuclear myoblast differentiation by promoting filopodia and myotube formation. Maintains naive T lymphocytes in a quiescent state and prevents chemokine-induced T lymphocyte responses, such as cell adhesion, polarization and migration. Involved also in the regulation of neutrophil polarization, chemotaxis and adhesion. Required for normal development of inner and outer hair cell stereocilia within the cochlea of the inner ear. Plays a role for maintaining the structural organization of the basal domain of stereocilia. Involved in mechanosensory hair cell function. Required for normal hearing.</text>
</comment>
<keyword evidence="17" id="KW-0408">Iron</keyword>
<dbReference type="Pfam" id="PF15903">
    <property type="entry name" value="PL48"/>
    <property type="match status" value="1"/>
</dbReference>
<evidence type="ECO:0000256" key="31">
    <source>
        <dbReference type="SAM" id="MobiDB-lite"/>
    </source>
</evidence>
<dbReference type="GO" id="GO:0005856">
    <property type="term" value="C:cytoskeleton"/>
    <property type="evidence" value="ECO:0007669"/>
    <property type="project" value="UniProtKB-SubCell"/>
</dbReference>
<reference evidence="33" key="1">
    <citation type="submission" date="2020-03" db="EMBL/GenBank/DDBJ databases">
        <title>Studies in the Genomics of Life Span.</title>
        <authorList>
            <person name="Glass D."/>
        </authorList>
    </citation>
    <scope>NUCLEOTIDE SEQUENCE</scope>
    <source>
        <strain evidence="33">SUZIE</strain>
        <tissue evidence="33">Muscle</tissue>
    </source>
</reference>
<feature type="compositionally biased region" description="Low complexity" evidence="31">
    <location>
        <begin position="885"/>
        <end position="897"/>
    </location>
</feature>
<evidence type="ECO:0000256" key="25">
    <source>
        <dbReference type="ARBA" id="ARBA00023273"/>
    </source>
</evidence>
<keyword evidence="34" id="KW-1185">Reference proteome</keyword>
<evidence type="ECO:0000256" key="12">
    <source>
        <dbReference type="ARBA" id="ARBA00022475"/>
    </source>
</evidence>
<evidence type="ECO:0000256" key="30">
    <source>
        <dbReference type="ARBA" id="ARBA00053085"/>
    </source>
</evidence>
<evidence type="ECO:0000256" key="16">
    <source>
        <dbReference type="ARBA" id="ARBA00022700"/>
    </source>
</evidence>
<comment type="caution">
    <text evidence="33">The sequence shown here is derived from an EMBL/GenBank/DDBJ whole genome shotgun (WGS) entry which is preliminary data.</text>
</comment>
<evidence type="ECO:0000256" key="8">
    <source>
        <dbReference type="ARBA" id="ARBA00010303"/>
    </source>
</evidence>
<keyword evidence="17" id="KW-0001">2Fe-2S</keyword>
<comment type="catalytic activity">
    <reaction evidence="29">
        <text>CMP-N-acetyl-beta-neuraminate + 2 Fe(II)-[cytochrome b5] + O2 + 2 H(+) = CMP-N-glycoloyl-beta-neuraminate + 2 Fe(III)-[cytochrome b5] + H2O</text>
        <dbReference type="Rhea" id="RHEA:16145"/>
        <dbReference type="Rhea" id="RHEA-COMP:10438"/>
        <dbReference type="Rhea" id="RHEA-COMP:10439"/>
        <dbReference type="ChEBI" id="CHEBI:15377"/>
        <dbReference type="ChEBI" id="CHEBI:15378"/>
        <dbReference type="ChEBI" id="CHEBI:15379"/>
        <dbReference type="ChEBI" id="CHEBI:29033"/>
        <dbReference type="ChEBI" id="CHEBI:29034"/>
        <dbReference type="ChEBI" id="CHEBI:57812"/>
        <dbReference type="ChEBI" id="CHEBI:58376"/>
        <dbReference type="EC" id="1.14.18.2"/>
    </reaction>
</comment>
<evidence type="ECO:0000256" key="14">
    <source>
        <dbReference type="ARBA" id="ARBA00022500"/>
    </source>
</evidence>
<evidence type="ECO:0000256" key="5">
    <source>
        <dbReference type="ARBA" id="ARBA00004486"/>
    </source>
</evidence>
<keyword evidence="20" id="KW-0130">Cell adhesion</keyword>
<dbReference type="Pfam" id="PF13483">
    <property type="entry name" value="Lactamase_B_3"/>
    <property type="match status" value="1"/>
</dbReference>
<keyword evidence="23" id="KW-0472">Membrane</keyword>
<keyword evidence="24" id="KW-0206">Cytoskeleton</keyword>
<dbReference type="EC" id="1.14.18.2" evidence="9"/>
<dbReference type="GO" id="GO:0051537">
    <property type="term" value="F:2 iron, 2 sulfur cluster binding"/>
    <property type="evidence" value="ECO:0007669"/>
    <property type="project" value="UniProtKB-KW"/>
</dbReference>
<evidence type="ECO:0000256" key="6">
    <source>
        <dbReference type="ARBA" id="ARBA00005141"/>
    </source>
</evidence>
<dbReference type="PANTHER" id="PTHR15829">
    <property type="entry name" value="PROTEIN KINASE PKN/PRK1, EFFECTOR"/>
    <property type="match status" value="1"/>
</dbReference>
<evidence type="ECO:0000256" key="11">
    <source>
        <dbReference type="ARBA" id="ARBA00015403"/>
    </source>
</evidence>
<keyword evidence="21" id="KW-0813">Transport</keyword>
<comment type="similarity">
    <text evidence="7">Belongs to the RIPOR family.</text>
</comment>
<keyword evidence="19" id="KW-0221">Differentiation</keyword>
<keyword evidence="12" id="KW-1003">Cell membrane</keyword>
<keyword evidence="21" id="KW-0249">Electron transport</keyword>
<dbReference type="GO" id="GO:0016324">
    <property type="term" value="C:apical plasma membrane"/>
    <property type="evidence" value="ECO:0007669"/>
    <property type="project" value="UniProtKB-SubCell"/>
</dbReference>
<dbReference type="SUPFAM" id="SSF56281">
    <property type="entry name" value="Metallo-hydrolase/oxidoreductase"/>
    <property type="match status" value="1"/>
</dbReference>
<evidence type="ECO:0000256" key="27">
    <source>
        <dbReference type="ARBA" id="ARBA00030460"/>
    </source>
</evidence>
<dbReference type="InterPro" id="IPR036866">
    <property type="entry name" value="RibonucZ/Hydroxyglut_hydro"/>
</dbReference>
<proteinExistence type="inferred from homology"/>
<keyword evidence="25" id="KW-0966">Cell projection</keyword>
<dbReference type="InterPro" id="IPR026136">
    <property type="entry name" value="RIPOR3"/>
</dbReference>
<feature type="domain" description="FAM65 N-terminal" evidence="32">
    <location>
        <begin position="525"/>
        <end position="852"/>
    </location>
</feature>
<comment type="pathway">
    <text evidence="6">Amino-sugar metabolism; N-acetylneuraminate metabolism.</text>
</comment>
<keyword evidence="17" id="KW-0479">Metal-binding</keyword>
<evidence type="ECO:0000256" key="26">
    <source>
        <dbReference type="ARBA" id="ARBA00029883"/>
    </source>
</evidence>
<evidence type="ECO:0000256" key="21">
    <source>
        <dbReference type="ARBA" id="ARBA00022982"/>
    </source>
</evidence>
<dbReference type="GO" id="GO:0007155">
    <property type="term" value="P:cell adhesion"/>
    <property type="evidence" value="ECO:0007669"/>
    <property type="project" value="UniProtKB-KW"/>
</dbReference>
<evidence type="ECO:0000256" key="22">
    <source>
        <dbReference type="ARBA" id="ARBA00023054"/>
    </source>
</evidence>
<feature type="compositionally biased region" description="Low complexity" evidence="31">
    <location>
        <begin position="927"/>
        <end position="938"/>
    </location>
</feature>
<evidence type="ECO:0000313" key="34">
    <source>
        <dbReference type="Proteomes" id="UP001166674"/>
    </source>
</evidence>
<evidence type="ECO:0000313" key="33">
    <source>
        <dbReference type="EMBL" id="MBZ3883231.1"/>
    </source>
</evidence>
<evidence type="ECO:0000256" key="29">
    <source>
        <dbReference type="ARBA" id="ARBA00048491"/>
    </source>
</evidence>
<evidence type="ECO:0000256" key="3">
    <source>
        <dbReference type="ARBA" id="ARBA00004245"/>
    </source>
</evidence>
<dbReference type="SUPFAM" id="SSF48371">
    <property type="entry name" value="ARM repeat"/>
    <property type="match status" value="1"/>
</dbReference>
<dbReference type="GO" id="GO:0030338">
    <property type="term" value="F:CMP-N-acetylneuraminate monooxygenase activity"/>
    <property type="evidence" value="ECO:0007669"/>
    <property type="project" value="UniProtKB-EC"/>
</dbReference>
<dbReference type="FunFam" id="1.25.10.10:FF:000191">
    <property type="entry name" value="RHO family interacting cell polarization regulator 2"/>
    <property type="match status" value="1"/>
</dbReference>
<feature type="compositionally biased region" description="Basic and acidic residues" evidence="31">
    <location>
        <begin position="1125"/>
        <end position="1137"/>
    </location>
</feature>
<feature type="compositionally biased region" description="Basic and acidic residues" evidence="31">
    <location>
        <begin position="939"/>
        <end position="954"/>
    </location>
</feature>
<dbReference type="Proteomes" id="UP001166674">
    <property type="component" value="Unassembled WGS sequence"/>
</dbReference>
<comment type="function">
    <text evidence="1">Sialic acids are components of carbohydrate chains of glycoconjugates and are involved in cell-cell recognition and cell-pathogen interactions. Catalyzes the conversion of CMP-N-acetylneuraminic acid (CMP-Neu5Ac) into its hydroxylated derivative CMP-N-glycolylneuraminic acid (CMP-Neu5Gc), a sialic acid abundantly expressed at the surface of many cells.</text>
</comment>
<evidence type="ECO:0000256" key="15">
    <source>
        <dbReference type="ARBA" id="ARBA00022541"/>
    </source>
</evidence>
<name>A0AA41T3F0_SCICA</name>
<organism evidence="33 34">
    <name type="scientific">Sciurus carolinensis</name>
    <name type="common">Eastern gray squirrel</name>
    <dbReference type="NCBI Taxonomy" id="30640"/>
    <lineage>
        <taxon>Eukaryota</taxon>
        <taxon>Metazoa</taxon>
        <taxon>Chordata</taxon>
        <taxon>Craniata</taxon>
        <taxon>Vertebrata</taxon>
        <taxon>Euteleostomi</taxon>
        <taxon>Mammalia</taxon>
        <taxon>Eutheria</taxon>
        <taxon>Euarchontoglires</taxon>
        <taxon>Glires</taxon>
        <taxon>Rodentia</taxon>
        <taxon>Sciuromorpha</taxon>
        <taxon>Sciuridae</taxon>
        <taxon>Sciurinae</taxon>
        <taxon>Sciurini</taxon>
        <taxon>Sciurus</taxon>
    </lineage>
</organism>
<dbReference type="GO" id="GO:0030175">
    <property type="term" value="C:filopodium"/>
    <property type="evidence" value="ECO:0007669"/>
    <property type="project" value="UniProtKB-SubCell"/>
</dbReference>
<dbReference type="FunFam" id="3.60.15.10:FF:000025">
    <property type="entry name" value="Inactive cytidine monophosphate-N-acetylneuraminic acid hydroxylase"/>
    <property type="match status" value="1"/>
</dbReference>
<dbReference type="PANTHER" id="PTHR15829:SF2">
    <property type="entry name" value="RHO FAMILY-INTERACTING CELL POLARIZATION REGULATOR 2"/>
    <property type="match status" value="1"/>
</dbReference>
<evidence type="ECO:0000256" key="20">
    <source>
        <dbReference type="ARBA" id="ARBA00022889"/>
    </source>
</evidence>
<evidence type="ECO:0000256" key="9">
    <source>
        <dbReference type="ARBA" id="ARBA00011904"/>
    </source>
</evidence>
<keyword evidence="16" id="KW-0734">Signal transduction inhibitor</keyword>
<dbReference type="GO" id="GO:0007517">
    <property type="term" value="P:muscle organ development"/>
    <property type="evidence" value="ECO:0007669"/>
    <property type="project" value="UniProtKB-KW"/>
</dbReference>
<protein>
    <recommendedName>
        <fullName evidence="11">Cytidine monophosphate-N-acetylneuraminic acid hydroxylase</fullName>
        <ecNumber evidence="9">1.14.18.2</ecNumber>
    </recommendedName>
    <alternativeName>
        <fullName evidence="28">CMP-N-acetylneuraminate monooxygenase</fullName>
    </alternativeName>
    <alternativeName>
        <fullName evidence="27">CMP-Neu5Ac hydroxylase</fullName>
    </alternativeName>
    <alternativeName>
        <fullName evidence="26">CMP-NeuAc hydroxylase</fullName>
    </alternativeName>
    <alternativeName>
        <fullName evidence="10">Rho family-interacting cell polarization regulator 2</fullName>
    </alternativeName>
</protein>
<keyword evidence="17" id="KW-0411">Iron-sulfur</keyword>
<keyword evidence="14" id="KW-0145">Chemotaxis</keyword>
<dbReference type="GO" id="GO:0060171">
    <property type="term" value="C:stereocilium membrane"/>
    <property type="evidence" value="ECO:0007669"/>
    <property type="project" value="UniProtKB-SubCell"/>
</dbReference>
<evidence type="ECO:0000256" key="17">
    <source>
        <dbReference type="ARBA" id="ARBA00022714"/>
    </source>
</evidence>
<dbReference type="GO" id="GO:0006935">
    <property type="term" value="P:chemotaxis"/>
    <property type="evidence" value="ECO:0007669"/>
    <property type="project" value="UniProtKB-KW"/>
</dbReference>
<gene>
    <name evidence="33" type="ORF">SUZIE_171900</name>
</gene>
<evidence type="ECO:0000256" key="19">
    <source>
        <dbReference type="ARBA" id="ARBA00022782"/>
    </source>
</evidence>
<dbReference type="GO" id="GO:0030154">
    <property type="term" value="P:cell differentiation"/>
    <property type="evidence" value="ECO:0007669"/>
    <property type="project" value="UniProtKB-KW"/>
</dbReference>
<evidence type="ECO:0000256" key="23">
    <source>
        <dbReference type="ARBA" id="ARBA00023136"/>
    </source>
</evidence>
<dbReference type="InterPro" id="IPR016024">
    <property type="entry name" value="ARM-type_fold"/>
</dbReference>